<evidence type="ECO:0000313" key="1">
    <source>
        <dbReference type="EMBL" id="OTF70785.1"/>
    </source>
</evidence>
<dbReference type="Proteomes" id="UP000194236">
    <property type="component" value="Unassembled WGS sequence"/>
</dbReference>
<dbReference type="AlphaFoldDB" id="A0A1Y3AUC2"/>
<organism evidence="1 2">
    <name type="scientific">Euroglyphus maynei</name>
    <name type="common">Mayne's house dust mite</name>
    <dbReference type="NCBI Taxonomy" id="6958"/>
    <lineage>
        <taxon>Eukaryota</taxon>
        <taxon>Metazoa</taxon>
        <taxon>Ecdysozoa</taxon>
        <taxon>Arthropoda</taxon>
        <taxon>Chelicerata</taxon>
        <taxon>Arachnida</taxon>
        <taxon>Acari</taxon>
        <taxon>Acariformes</taxon>
        <taxon>Sarcoptiformes</taxon>
        <taxon>Astigmata</taxon>
        <taxon>Psoroptidia</taxon>
        <taxon>Analgoidea</taxon>
        <taxon>Pyroglyphidae</taxon>
        <taxon>Pyroglyphinae</taxon>
        <taxon>Euroglyphus</taxon>
    </lineage>
</organism>
<comment type="caution">
    <text evidence="1">The sequence shown here is derived from an EMBL/GenBank/DDBJ whole genome shotgun (WGS) entry which is preliminary data.</text>
</comment>
<dbReference type="EMBL" id="MUJZ01063998">
    <property type="protein sequence ID" value="OTF70785.1"/>
    <property type="molecule type" value="Genomic_DNA"/>
</dbReference>
<accession>A0A1Y3AUC2</accession>
<gene>
    <name evidence="1" type="ORF">BLA29_009450</name>
</gene>
<keyword evidence="2" id="KW-1185">Reference proteome</keyword>
<name>A0A1Y3AUC2_EURMA</name>
<proteinExistence type="predicted"/>
<reference evidence="1 2" key="1">
    <citation type="submission" date="2017-03" db="EMBL/GenBank/DDBJ databases">
        <title>Genome Survey of Euroglyphus maynei.</title>
        <authorList>
            <person name="Arlian L.G."/>
            <person name="Morgan M.S."/>
            <person name="Rider S.D."/>
        </authorList>
    </citation>
    <scope>NUCLEOTIDE SEQUENCE [LARGE SCALE GENOMIC DNA]</scope>
    <source>
        <strain evidence="1">Arlian Lab</strain>
        <tissue evidence="1">Whole body</tissue>
    </source>
</reference>
<evidence type="ECO:0000313" key="2">
    <source>
        <dbReference type="Proteomes" id="UP000194236"/>
    </source>
</evidence>
<sequence>MFQILCMCSSNSIYNRPAFTWELYYLAVNPFVSMPPFLFDDDNDDYHNDMRNNVIFENFD</sequence>
<protein>
    <submittedName>
        <fullName evidence="1">Uncharacterized protein</fullName>
    </submittedName>
</protein>